<feature type="compositionally biased region" description="Polar residues" evidence="1">
    <location>
        <begin position="177"/>
        <end position="187"/>
    </location>
</feature>
<sequence>MQAVAYPHSRRSIREAYEEHFLPGDAREVRVHRVVNIVEKRSSMPRQGLEHERRYGDEQWYEGPRNYQEARGYHCEEGYPPNERYFEEKPNYNSFRRGSPPPRNEVPYSSQSYGRDDLRHQLSSRTGSRAQHFRKRGRGSGPPHREVHDDYRASKSLVITRDRSPGRRGAHPPHTGRSGSNTSSKSVSPDKDKGHSNPQSQQKHKAAVGSGHTPSCSAEESPHGSVASKENSSASALESEEAAASSTEPKQTPEDDLKTRRLEAIEAKAQEIEKHYRQDCETFRTVVKMLVAKEPSLENLLKASLDENLVEIQQRCLDALKSFITELDEILEQADSPE</sequence>
<dbReference type="CDD" id="cd22896">
    <property type="entry name" value="periphilin-like"/>
    <property type="match status" value="1"/>
</dbReference>
<feature type="compositionally biased region" description="Basic and acidic residues" evidence="1">
    <location>
        <begin position="251"/>
        <end position="260"/>
    </location>
</feature>
<gene>
    <name evidence="3" type="ORF">MMEN_LOCUS14667</name>
</gene>
<evidence type="ECO:0000256" key="1">
    <source>
        <dbReference type="SAM" id="MobiDB-lite"/>
    </source>
</evidence>
<feature type="domain" description="Periphilin-1 C-terminal" evidence="2">
    <location>
        <begin position="249"/>
        <end position="329"/>
    </location>
</feature>
<keyword evidence="4" id="KW-1185">Reference proteome</keyword>
<protein>
    <submittedName>
        <fullName evidence="3">(Atlantic silverside) hypothetical protein</fullName>
    </submittedName>
</protein>
<dbReference type="Pfam" id="PF25234">
    <property type="entry name" value="Periphilin_C"/>
    <property type="match status" value="1"/>
</dbReference>
<dbReference type="InterPro" id="IPR057603">
    <property type="entry name" value="Periphilin-1_C"/>
</dbReference>
<comment type="caution">
    <text evidence="3">The sequence shown here is derived from an EMBL/GenBank/DDBJ whole genome shotgun (WGS) entry which is preliminary data.</text>
</comment>
<dbReference type="Proteomes" id="UP000677803">
    <property type="component" value="Unassembled WGS sequence"/>
</dbReference>
<dbReference type="PANTHER" id="PTHR15836">
    <property type="entry name" value="PERIPHILIN 1"/>
    <property type="match status" value="1"/>
</dbReference>
<reference evidence="3" key="1">
    <citation type="submission" date="2021-05" db="EMBL/GenBank/DDBJ databases">
        <authorList>
            <person name="Tigano A."/>
        </authorList>
    </citation>
    <scope>NUCLEOTIDE SEQUENCE</scope>
</reference>
<dbReference type="GO" id="GO:0097355">
    <property type="term" value="P:protein localization to heterochromatin"/>
    <property type="evidence" value="ECO:0007669"/>
    <property type="project" value="TreeGrafter"/>
</dbReference>
<organism evidence="3 4">
    <name type="scientific">Menidia menidia</name>
    <name type="common">Atlantic silverside</name>
    <dbReference type="NCBI Taxonomy" id="238744"/>
    <lineage>
        <taxon>Eukaryota</taxon>
        <taxon>Metazoa</taxon>
        <taxon>Chordata</taxon>
        <taxon>Craniata</taxon>
        <taxon>Vertebrata</taxon>
        <taxon>Euteleostomi</taxon>
        <taxon>Actinopterygii</taxon>
        <taxon>Neopterygii</taxon>
        <taxon>Teleostei</taxon>
        <taxon>Neoteleostei</taxon>
        <taxon>Acanthomorphata</taxon>
        <taxon>Ovalentaria</taxon>
        <taxon>Atherinomorphae</taxon>
        <taxon>Atheriniformes</taxon>
        <taxon>Atherinopsidae</taxon>
        <taxon>Menidiinae</taxon>
        <taxon>Menidia</taxon>
    </lineage>
</organism>
<dbReference type="GO" id="GO:0045892">
    <property type="term" value="P:negative regulation of DNA-templated transcription"/>
    <property type="evidence" value="ECO:0007669"/>
    <property type="project" value="InterPro"/>
</dbReference>
<accession>A0A8S4BFH8</accession>
<evidence type="ECO:0000313" key="3">
    <source>
        <dbReference type="EMBL" id="CAG5957765.1"/>
    </source>
</evidence>
<evidence type="ECO:0000313" key="4">
    <source>
        <dbReference type="Proteomes" id="UP000677803"/>
    </source>
</evidence>
<feature type="compositionally biased region" description="Basic and acidic residues" evidence="1">
    <location>
        <begin position="143"/>
        <end position="153"/>
    </location>
</feature>
<dbReference type="PANTHER" id="PTHR15836:SF4">
    <property type="entry name" value="PERIPHILIN-1"/>
    <property type="match status" value="1"/>
</dbReference>
<feature type="region of interest" description="Disordered" evidence="1">
    <location>
        <begin position="72"/>
        <end position="260"/>
    </location>
</feature>
<dbReference type="GO" id="GO:0045814">
    <property type="term" value="P:negative regulation of gene expression, epigenetic"/>
    <property type="evidence" value="ECO:0007669"/>
    <property type="project" value="TreeGrafter"/>
</dbReference>
<dbReference type="EMBL" id="CAJRST010022223">
    <property type="protein sequence ID" value="CAG5957765.1"/>
    <property type="molecule type" value="Genomic_DNA"/>
</dbReference>
<dbReference type="InterPro" id="IPR028851">
    <property type="entry name" value="Pphln1"/>
</dbReference>
<dbReference type="GO" id="GO:0005654">
    <property type="term" value="C:nucleoplasm"/>
    <property type="evidence" value="ECO:0007669"/>
    <property type="project" value="TreeGrafter"/>
</dbReference>
<dbReference type="OrthoDB" id="8933311at2759"/>
<feature type="compositionally biased region" description="Low complexity" evidence="1">
    <location>
        <begin position="227"/>
        <end position="248"/>
    </location>
</feature>
<proteinExistence type="predicted"/>
<evidence type="ECO:0000259" key="2">
    <source>
        <dbReference type="Pfam" id="PF25234"/>
    </source>
</evidence>
<name>A0A8S4BFH8_9TELE</name>
<dbReference type="AlphaFoldDB" id="A0A8S4BFH8"/>